<keyword evidence="2" id="KW-1185">Reference proteome</keyword>
<reference evidence="1 2" key="1">
    <citation type="submission" date="2018-01" db="EMBL/GenBank/DDBJ databases">
        <title>G. obscuriglobus.</title>
        <authorList>
            <person name="Franke J."/>
            <person name="Blomberg W."/>
            <person name="Selmecki A."/>
        </authorList>
    </citation>
    <scope>NUCLEOTIDE SEQUENCE [LARGE SCALE GENOMIC DNA]</scope>
    <source>
        <strain evidence="1 2">DSM 5831</strain>
    </source>
</reference>
<proteinExistence type="predicted"/>
<dbReference type="AlphaFoldDB" id="A0A2Z3HB81"/>
<dbReference type="EMBL" id="CP025958">
    <property type="protein sequence ID" value="AWM42211.1"/>
    <property type="molecule type" value="Genomic_DNA"/>
</dbReference>
<organism evidence="1 2">
    <name type="scientific">Gemmata obscuriglobus</name>
    <dbReference type="NCBI Taxonomy" id="114"/>
    <lineage>
        <taxon>Bacteria</taxon>
        <taxon>Pseudomonadati</taxon>
        <taxon>Planctomycetota</taxon>
        <taxon>Planctomycetia</taxon>
        <taxon>Gemmatales</taxon>
        <taxon>Gemmataceae</taxon>
        <taxon>Gemmata</taxon>
    </lineage>
</organism>
<evidence type="ECO:0000313" key="2">
    <source>
        <dbReference type="Proteomes" id="UP000245802"/>
    </source>
</evidence>
<evidence type="ECO:0000313" key="1">
    <source>
        <dbReference type="EMBL" id="AWM42211.1"/>
    </source>
</evidence>
<accession>A0A2Z3HB81</accession>
<protein>
    <submittedName>
        <fullName evidence="1">Uncharacterized protein</fullName>
    </submittedName>
</protein>
<gene>
    <name evidence="1" type="ORF">C1280_11495</name>
</gene>
<sequence length="65" mass="7383">MSPGIRQRLVELTAWHDGALDWEYPPGSSPWSAEERERFERAAAEVLAVVRSELGPEFEVVYVPL</sequence>
<dbReference type="KEGG" id="gog:C1280_11495"/>
<name>A0A2Z3HB81_9BACT</name>
<dbReference type="OrthoDB" id="1150977at2"/>
<dbReference type="Proteomes" id="UP000245802">
    <property type="component" value="Chromosome"/>
</dbReference>